<keyword evidence="5" id="KW-0698">rRNA processing</keyword>
<dbReference type="Proteomes" id="UP001275932">
    <property type="component" value="Unassembled WGS sequence"/>
</dbReference>
<evidence type="ECO:0000313" key="7">
    <source>
        <dbReference type="Proteomes" id="UP001275932"/>
    </source>
</evidence>
<dbReference type="PANTHER" id="PTHR33603:SF1">
    <property type="entry name" value="RIBOSOMAL RNA LARGE SUBUNIT METHYLTRANSFERASE H"/>
    <property type="match status" value="1"/>
</dbReference>
<keyword evidence="5" id="KW-0963">Cytoplasm</keyword>
<accession>A0ABU4WEW4</accession>
<dbReference type="SUPFAM" id="SSF75217">
    <property type="entry name" value="alpha/beta knot"/>
    <property type="match status" value="1"/>
</dbReference>
<evidence type="ECO:0000256" key="2">
    <source>
        <dbReference type="ARBA" id="ARBA00022679"/>
    </source>
</evidence>
<keyword evidence="1 5" id="KW-0489">Methyltransferase</keyword>
<dbReference type="InterPro" id="IPR029026">
    <property type="entry name" value="tRNA_m1G_MTases_N"/>
</dbReference>
<evidence type="ECO:0000256" key="4">
    <source>
        <dbReference type="ARBA" id="ARBA00038303"/>
    </source>
</evidence>
<sequence>MLKIIAIGKMKNKPLEELANEYRKRLSKYDKLEIAELKDASVEKEGEKILEVLKGAKGKIYAMAEEGKTMSSEEFSEMLEKDLMASGSSIFIIGGPYGLSKEVKEAAHCLFSLSKMTFTHEWARTILLEQLYRAKSISAGSGYHHK</sequence>
<name>A0ABU4WEW4_9BACT</name>
<dbReference type="PIRSF" id="PIRSF004505">
    <property type="entry name" value="MT_bac"/>
    <property type="match status" value="1"/>
</dbReference>
<keyword evidence="7" id="KW-1185">Reference proteome</keyword>
<evidence type="ECO:0000256" key="1">
    <source>
        <dbReference type="ARBA" id="ARBA00022603"/>
    </source>
</evidence>
<comment type="subunit">
    <text evidence="5">Homodimer.</text>
</comment>
<organism evidence="6 7">
    <name type="scientific">Intestinicryptomonas porci</name>
    <dbReference type="NCBI Taxonomy" id="2926320"/>
    <lineage>
        <taxon>Bacteria</taxon>
        <taxon>Pseudomonadati</taxon>
        <taxon>Verrucomicrobiota</taxon>
        <taxon>Opitutia</taxon>
        <taxon>Opitutales</taxon>
        <taxon>Intestinicryptomonaceae</taxon>
        <taxon>Intestinicryptomonas</taxon>
    </lineage>
</organism>
<proteinExistence type="inferred from homology"/>
<comment type="function">
    <text evidence="5">Specifically methylates the pseudouridine at position 1915 (m3Psi1915) in 23S rRNA.</text>
</comment>
<comment type="caution">
    <text evidence="5">Lacks conserved residue(s) required for the propagation of feature annotation.</text>
</comment>
<evidence type="ECO:0000256" key="3">
    <source>
        <dbReference type="ARBA" id="ARBA00022691"/>
    </source>
</evidence>
<keyword evidence="3 5" id="KW-0949">S-adenosyl-L-methionine</keyword>
<dbReference type="HAMAP" id="MF_00658">
    <property type="entry name" value="23SrRNA_methyltr_H"/>
    <property type="match status" value="1"/>
</dbReference>
<dbReference type="RefSeq" id="WP_370396542.1">
    <property type="nucleotide sequence ID" value="NZ_JALBUT010000002.1"/>
</dbReference>
<dbReference type="Gene3D" id="3.40.1280.10">
    <property type="match status" value="1"/>
</dbReference>
<comment type="catalytic activity">
    <reaction evidence="5">
        <text>pseudouridine(1915) in 23S rRNA + S-adenosyl-L-methionine = N(3)-methylpseudouridine(1915) in 23S rRNA + S-adenosyl-L-homocysteine + H(+)</text>
        <dbReference type="Rhea" id="RHEA:42752"/>
        <dbReference type="Rhea" id="RHEA-COMP:10221"/>
        <dbReference type="Rhea" id="RHEA-COMP:10222"/>
        <dbReference type="ChEBI" id="CHEBI:15378"/>
        <dbReference type="ChEBI" id="CHEBI:57856"/>
        <dbReference type="ChEBI" id="CHEBI:59789"/>
        <dbReference type="ChEBI" id="CHEBI:65314"/>
        <dbReference type="ChEBI" id="CHEBI:74486"/>
        <dbReference type="EC" id="2.1.1.177"/>
    </reaction>
</comment>
<feature type="binding site" evidence="5">
    <location>
        <begin position="113"/>
        <end position="118"/>
    </location>
    <ligand>
        <name>S-adenosyl-L-methionine</name>
        <dbReference type="ChEBI" id="CHEBI:59789"/>
    </ligand>
</feature>
<evidence type="ECO:0000256" key="5">
    <source>
        <dbReference type="HAMAP-Rule" id="MF_00658"/>
    </source>
</evidence>
<dbReference type="PANTHER" id="PTHR33603">
    <property type="entry name" value="METHYLTRANSFERASE"/>
    <property type="match status" value="1"/>
</dbReference>
<reference evidence="6 7" key="1">
    <citation type="submission" date="2022-03" db="EMBL/GenBank/DDBJ databases">
        <title>Novel taxa within the pig intestine.</title>
        <authorList>
            <person name="Wylensek D."/>
            <person name="Bishof K."/>
            <person name="Afrizal A."/>
            <person name="Clavel T."/>
        </authorList>
    </citation>
    <scope>NUCLEOTIDE SEQUENCE [LARGE SCALE GENOMIC DNA]</scope>
    <source>
        <strain evidence="6 7">CLA-KB-P66</strain>
    </source>
</reference>
<keyword evidence="2 5" id="KW-0808">Transferase</keyword>
<dbReference type="CDD" id="cd18081">
    <property type="entry name" value="RlmH-like"/>
    <property type="match status" value="1"/>
</dbReference>
<dbReference type="EMBL" id="JALBUT010000002">
    <property type="protein sequence ID" value="MDX8415097.1"/>
    <property type="molecule type" value="Genomic_DNA"/>
</dbReference>
<comment type="subcellular location">
    <subcellularLocation>
        <location evidence="5">Cytoplasm</location>
    </subcellularLocation>
</comment>
<evidence type="ECO:0000313" key="6">
    <source>
        <dbReference type="EMBL" id="MDX8415097.1"/>
    </source>
</evidence>
<feature type="binding site" evidence="5">
    <location>
        <position position="94"/>
    </location>
    <ligand>
        <name>S-adenosyl-L-methionine</name>
        <dbReference type="ChEBI" id="CHEBI:59789"/>
    </ligand>
</feature>
<comment type="caution">
    <text evidence="6">The sequence shown here is derived from an EMBL/GenBank/DDBJ whole genome shotgun (WGS) entry which is preliminary data.</text>
</comment>
<dbReference type="InterPro" id="IPR029028">
    <property type="entry name" value="Alpha/beta_knot_MTases"/>
</dbReference>
<dbReference type="InterPro" id="IPR003742">
    <property type="entry name" value="RlmH-like"/>
</dbReference>
<protein>
    <recommendedName>
        <fullName evidence="5">Ribosomal RNA large subunit methyltransferase H</fullName>
        <ecNumber evidence="5">2.1.1.177</ecNumber>
    </recommendedName>
    <alternativeName>
        <fullName evidence="5">23S rRNA (pseudouridine1915-N3)-methyltransferase</fullName>
    </alternativeName>
    <alternativeName>
        <fullName evidence="5">23S rRNA m3Psi1915 methyltransferase</fullName>
    </alternativeName>
    <alternativeName>
        <fullName evidence="5">rRNA (pseudouridine-N3-)-methyltransferase RlmH</fullName>
    </alternativeName>
</protein>
<dbReference type="EC" id="2.1.1.177" evidence="5"/>
<gene>
    <name evidence="5" type="primary">rlmH</name>
    <name evidence="6" type="ORF">MOX91_02745</name>
</gene>
<comment type="similarity">
    <text evidence="4 5">Belongs to the RNA methyltransferase RlmH family.</text>
</comment>
<dbReference type="Pfam" id="PF02590">
    <property type="entry name" value="SPOUT_MTase"/>
    <property type="match status" value="1"/>
</dbReference>